<proteinExistence type="predicted"/>
<dbReference type="RefSeq" id="YP_010111170.1">
    <property type="nucleotide sequence ID" value="NC_055878.1"/>
</dbReference>
<dbReference type="KEGG" id="vg:65129504"/>
<accession>A0A7M1RYL5</accession>
<dbReference type="SUPFAM" id="SSF56059">
    <property type="entry name" value="Glutathione synthetase ATP-binding domain-like"/>
    <property type="match status" value="1"/>
</dbReference>
<dbReference type="Gene3D" id="3.30.470.20">
    <property type="entry name" value="ATP-grasp fold, B domain"/>
    <property type="match status" value="1"/>
</dbReference>
<dbReference type="GeneID" id="65129504"/>
<evidence type="ECO:0000313" key="2">
    <source>
        <dbReference type="EMBL" id="QOR59012.1"/>
    </source>
</evidence>
<dbReference type="Proteomes" id="UP000594030">
    <property type="component" value="Segment"/>
</dbReference>
<protein>
    <submittedName>
        <fullName evidence="2">ATP-grasp domain containing protein</fullName>
    </submittedName>
</protein>
<feature type="domain" description="Synapsin ATP-binding" evidence="1">
    <location>
        <begin position="89"/>
        <end position="241"/>
    </location>
</feature>
<organism evidence="2 3">
    <name type="scientific">uncultured phage cr108_1</name>
    <dbReference type="NCBI Taxonomy" id="2772069"/>
    <lineage>
        <taxon>Viruses</taxon>
        <taxon>Duplodnaviria</taxon>
        <taxon>Heunggongvirae</taxon>
        <taxon>Uroviricota</taxon>
        <taxon>Caudoviricetes</taxon>
        <taxon>Crassvirales</taxon>
        <taxon>Steigviridae</taxon>
        <taxon>Asinivirinae</taxon>
        <taxon>Pipoluvirus</taxon>
        <taxon>Pipoluvirus rarus</taxon>
    </lineage>
</organism>
<dbReference type="EMBL" id="MT774385">
    <property type="protein sequence ID" value="QOR59012.1"/>
    <property type="molecule type" value="Genomic_DNA"/>
</dbReference>
<evidence type="ECO:0000313" key="3">
    <source>
        <dbReference type="Proteomes" id="UP000594030"/>
    </source>
</evidence>
<reference evidence="2 3" key="1">
    <citation type="submission" date="2020-07" db="EMBL/GenBank/DDBJ databases">
        <title>Taxonomic proposal: Crassvirales, a new order of highly abundant and diverse bacterial viruses.</title>
        <authorList>
            <person name="Shkoporov A.N."/>
            <person name="Stockdale S.R."/>
            <person name="Guerin E."/>
            <person name="Ross R.P."/>
            <person name="Hill C."/>
        </authorList>
    </citation>
    <scope>NUCLEOTIDE SEQUENCE [LARGE SCALE GENOMIC DNA]</scope>
</reference>
<dbReference type="InterPro" id="IPR020898">
    <property type="entry name" value="Synapsin_ATP-bd_dom"/>
</dbReference>
<keyword evidence="3" id="KW-1185">Reference proteome</keyword>
<name>A0A7M1RYL5_9CAUD</name>
<sequence>MYYLKIRSKNHTANGLRRVVRSPKRAVLRLGSTTPLRDIYPHLRDTSQVVEINTIEACKVSGNKTLMKEAFDRAEVVSAEWAPVSAEWDKFPAIIKHNHSSKGNGIYFVENAEALQDWLRTHNAANHVIERYYTYNREYRLHVTKDGYFYTCRKMLRKDAEERWHRHDNNSVWIVEENPMFDKPTNWDAIVEECVKALNAVGLDLAAIDVKVQSAKEGRDPKFIILETNSAPSLGERTTEEYINKLNQIVNE</sequence>
<evidence type="ECO:0000259" key="1">
    <source>
        <dbReference type="Pfam" id="PF02750"/>
    </source>
</evidence>
<dbReference type="Pfam" id="PF02750">
    <property type="entry name" value="Synapsin_C"/>
    <property type="match status" value="1"/>
</dbReference>